<evidence type="ECO:0000256" key="2">
    <source>
        <dbReference type="ARBA" id="ARBA00008488"/>
    </source>
</evidence>
<organism evidence="8 9">
    <name type="scientific">Treponema peruense</name>
    <dbReference type="NCBI Taxonomy" id="2787628"/>
    <lineage>
        <taxon>Bacteria</taxon>
        <taxon>Pseudomonadati</taxon>
        <taxon>Spirochaetota</taxon>
        <taxon>Spirochaetia</taxon>
        <taxon>Spirochaetales</taxon>
        <taxon>Treponemataceae</taxon>
        <taxon>Treponema</taxon>
    </lineage>
</organism>
<dbReference type="AlphaFoldDB" id="A0A7T3V6Q6"/>
<sequence>MEYAVNSERKKIKAAERAQKKELRIQKANARLAYNERQPRQYTLGEELFNSISHGIGAGLSAAAIVLLVIRAVFHTPAGSSTALYVTSFSIFGASLFILYLMSTLYHAITVPGARKVFSVLDHDAIYILIAGTYTPFVLTKIPSSAGIAICASVWGICAALIALYSVFKSRLRSFSVFTYLVLGWLIISVFTFYPLGTVLSNTCRAMLFAGGAAYTVGGVFFLMRKYKWTHSIFHLFVLGGSVLHFFAVYFSL</sequence>
<evidence type="ECO:0000256" key="4">
    <source>
        <dbReference type="ARBA" id="ARBA00022989"/>
    </source>
</evidence>
<dbReference type="InterPro" id="IPR004254">
    <property type="entry name" value="AdipoR/HlyIII-related"/>
</dbReference>
<evidence type="ECO:0000313" key="9">
    <source>
        <dbReference type="Proteomes" id="UP000595224"/>
    </source>
</evidence>
<accession>A0A7T3V6Q6</accession>
<dbReference type="Pfam" id="PF03006">
    <property type="entry name" value="HlyIII"/>
    <property type="match status" value="1"/>
</dbReference>
<dbReference type="NCBIfam" id="TIGR01065">
    <property type="entry name" value="hlyIII"/>
    <property type="match status" value="1"/>
</dbReference>
<evidence type="ECO:0000256" key="1">
    <source>
        <dbReference type="ARBA" id="ARBA00004127"/>
    </source>
</evidence>
<reference evidence="8 9" key="1">
    <citation type="submission" date="2020-11" db="EMBL/GenBank/DDBJ databases">
        <title>Treponema Peruensis nv. sp., first commensal Treponema isolated from human feces.</title>
        <authorList>
            <person name="Belkhou C."/>
            <person name="Raes J."/>
        </authorList>
    </citation>
    <scope>NUCLEOTIDE SEQUENCE [LARGE SCALE GENOMIC DNA]</scope>
    <source>
        <strain evidence="8 9">RCC2812</strain>
    </source>
</reference>
<evidence type="ECO:0000256" key="7">
    <source>
        <dbReference type="SAM" id="Phobius"/>
    </source>
</evidence>
<evidence type="ECO:0000256" key="3">
    <source>
        <dbReference type="ARBA" id="ARBA00022692"/>
    </source>
</evidence>
<feature type="transmembrane region" description="Helical" evidence="7">
    <location>
        <begin position="233"/>
        <end position="251"/>
    </location>
</feature>
<keyword evidence="6" id="KW-0862">Zinc</keyword>
<dbReference type="GO" id="GO:0012505">
    <property type="term" value="C:endomembrane system"/>
    <property type="evidence" value="ECO:0007669"/>
    <property type="project" value="UniProtKB-SubCell"/>
</dbReference>
<dbReference type="EMBL" id="CP064936">
    <property type="protein sequence ID" value="QQA02275.1"/>
    <property type="molecule type" value="Genomic_DNA"/>
</dbReference>
<evidence type="ECO:0000256" key="6">
    <source>
        <dbReference type="PIRSR" id="PIRSR604254-1"/>
    </source>
</evidence>
<feature type="transmembrane region" description="Helical" evidence="7">
    <location>
        <begin position="146"/>
        <end position="168"/>
    </location>
</feature>
<evidence type="ECO:0000313" key="8">
    <source>
        <dbReference type="EMBL" id="QQA02275.1"/>
    </source>
</evidence>
<feature type="transmembrane region" description="Helical" evidence="7">
    <location>
        <begin position="175"/>
        <end position="194"/>
    </location>
</feature>
<feature type="transmembrane region" description="Helical" evidence="7">
    <location>
        <begin position="206"/>
        <end position="224"/>
    </location>
</feature>
<comment type="similarity">
    <text evidence="2">Belongs to the UPF0073 (Hly-III) family.</text>
</comment>
<feature type="binding site" evidence="6">
    <location>
        <position position="235"/>
    </location>
    <ligand>
        <name>Zn(2+)</name>
        <dbReference type="ChEBI" id="CHEBI:29105"/>
    </ligand>
</feature>
<dbReference type="GO" id="GO:0140911">
    <property type="term" value="F:pore-forming activity"/>
    <property type="evidence" value="ECO:0007669"/>
    <property type="project" value="InterPro"/>
</dbReference>
<dbReference type="KEGG" id="tper:IWA51_10985"/>
<keyword evidence="5 7" id="KW-0472">Membrane</keyword>
<dbReference type="PANTHER" id="PTHR20855">
    <property type="entry name" value="ADIPOR/PROGESTIN RECEPTOR-RELATED"/>
    <property type="match status" value="1"/>
</dbReference>
<feature type="binding site" evidence="6">
    <location>
        <position position="231"/>
    </location>
    <ligand>
        <name>Zn(2+)</name>
        <dbReference type="ChEBI" id="CHEBI:29105"/>
    </ligand>
</feature>
<dbReference type="GO" id="GO:0016020">
    <property type="term" value="C:membrane"/>
    <property type="evidence" value="ECO:0007669"/>
    <property type="project" value="InterPro"/>
</dbReference>
<comment type="subcellular location">
    <subcellularLocation>
        <location evidence="1">Endomembrane system</location>
        <topology evidence="1">Multi-pass membrane protein</topology>
    </subcellularLocation>
</comment>
<feature type="transmembrane region" description="Helical" evidence="7">
    <location>
        <begin position="52"/>
        <end position="70"/>
    </location>
</feature>
<proteinExistence type="inferred from homology"/>
<feature type="binding site" evidence="6">
    <location>
        <position position="107"/>
    </location>
    <ligand>
        <name>Zn(2+)</name>
        <dbReference type="ChEBI" id="CHEBI:29105"/>
    </ligand>
</feature>
<dbReference type="GO" id="GO:0046872">
    <property type="term" value="F:metal ion binding"/>
    <property type="evidence" value="ECO:0007669"/>
    <property type="project" value="UniProtKB-KW"/>
</dbReference>
<gene>
    <name evidence="8" type="ORF">IWA51_10985</name>
</gene>
<protein>
    <submittedName>
        <fullName evidence="8">Hemolysin III family protein</fullName>
    </submittedName>
</protein>
<keyword evidence="4 7" id="KW-1133">Transmembrane helix</keyword>
<feature type="transmembrane region" description="Helical" evidence="7">
    <location>
        <begin position="82"/>
        <end position="102"/>
    </location>
</feature>
<evidence type="ECO:0000256" key="5">
    <source>
        <dbReference type="ARBA" id="ARBA00023136"/>
    </source>
</evidence>
<dbReference type="InterPro" id="IPR005744">
    <property type="entry name" value="Hy-lIII"/>
</dbReference>
<keyword evidence="3 7" id="KW-0812">Transmembrane</keyword>
<dbReference type="Proteomes" id="UP000595224">
    <property type="component" value="Chromosome"/>
</dbReference>
<keyword evidence="9" id="KW-1185">Reference proteome</keyword>
<name>A0A7T3V6Q6_9SPIR</name>
<keyword evidence="6" id="KW-0479">Metal-binding</keyword>
<dbReference type="PANTHER" id="PTHR20855:SF129">
    <property type="entry name" value="HEMOLYSIN-3 HOMOLOG"/>
    <property type="match status" value="1"/>
</dbReference>